<dbReference type="PANTHER" id="PTHR43178">
    <property type="entry name" value="DIHYDROLIPOAMIDE ACETYLTRANSFERASE COMPONENT OF PYRUVATE DEHYDROGENASE COMPLEX"/>
    <property type="match status" value="1"/>
</dbReference>
<evidence type="ECO:0000259" key="4">
    <source>
        <dbReference type="Pfam" id="PF00198"/>
    </source>
</evidence>
<name>A0A7R9D0W3_TIMCR</name>
<sequence length="229" mass="24800">MLFLCGEYISEVKLLNGETSIPHFVYSDEILVGPLNDLCKSLKHESQAKGIKLTLLPFFIKAASKALEQYPILNSSLDKDCENIIYKSAHNIGIAMDTPGGLVVPNIKNVQHLSVLELAEKLAKLRSSSLKGSLQLEDVTGGTITLSNIGSIGGTYTKPVILHPEVAIGAFGKIQGVPRFDLNGNLVRAEVLCVSWAGDHRVIDGATMARFSNAWKHLIENPALLLVTL</sequence>
<dbReference type="AlphaFoldDB" id="A0A7R9D0W3"/>
<dbReference type="EMBL" id="OC319700">
    <property type="protein sequence ID" value="CAD7406086.1"/>
    <property type="molecule type" value="Genomic_DNA"/>
</dbReference>
<proteinExistence type="predicted"/>
<dbReference type="Gene3D" id="3.30.559.10">
    <property type="entry name" value="Chloramphenicol acetyltransferase-like domain"/>
    <property type="match status" value="1"/>
</dbReference>
<dbReference type="Pfam" id="PF00198">
    <property type="entry name" value="2-oxoacid_dh"/>
    <property type="match status" value="1"/>
</dbReference>
<dbReference type="GO" id="GO:0016407">
    <property type="term" value="F:acetyltransferase activity"/>
    <property type="evidence" value="ECO:0007669"/>
    <property type="project" value="TreeGrafter"/>
</dbReference>
<dbReference type="PANTHER" id="PTHR43178:SF5">
    <property type="entry name" value="LIPOAMIDE ACYLTRANSFERASE COMPONENT OF BRANCHED-CHAIN ALPHA-KETO ACID DEHYDROGENASE COMPLEX, MITOCHONDRIAL"/>
    <property type="match status" value="1"/>
</dbReference>
<dbReference type="SUPFAM" id="SSF52777">
    <property type="entry name" value="CoA-dependent acyltransferases"/>
    <property type="match status" value="1"/>
</dbReference>
<evidence type="ECO:0000256" key="2">
    <source>
        <dbReference type="ARBA" id="ARBA00022679"/>
    </source>
</evidence>
<evidence type="ECO:0000313" key="5">
    <source>
        <dbReference type="EMBL" id="CAD7406086.1"/>
    </source>
</evidence>
<comment type="cofactor">
    <cofactor evidence="1">
        <name>(R)-lipoate</name>
        <dbReference type="ChEBI" id="CHEBI:83088"/>
    </cofactor>
</comment>
<keyword evidence="2" id="KW-0808">Transferase</keyword>
<dbReference type="FunFam" id="3.30.559.10:FF:000027">
    <property type="entry name" value="Dihydrolipoamide acetyltransferase component of pyruvate dehydrogenase complex"/>
    <property type="match status" value="1"/>
</dbReference>
<keyword evidence="3" id="KW-0012">Acyltransferase</keyword>
<dbReference type="InterPro" id="IPR023213">
    <property type="entry name" value="CAT-like_dom_sf"/>
</dbReference>
<accession>A0A7R9D0W3</accession>
<feature type="domain" description="2-oxoacid dehydrogenase acyltransferase catalytic" evidence="4">
    <location>
        <begin position="14"/>
        <end position="226"/>
    </location>
</feature>
<reference evidence="5" key="1">
    <citation type="submission" date="2020-11" db="EMBL/GenBank/DDBJ databases">
        <authorList>
            <person name="Tran Van P."/>
        </authorList>
    </citation>
    <scope>NUCLEOTIDE SEQUENCE</scope>
</reference>
<dbReference type="InterPro" id="IPR050743">
    <property type="entry name" value="2-oxoacid_DH_E2_comp"/>
</dbReference>
<evidence type="ECO:0000256" key="1">
    <source>
        <dbReference type="ARBA" id="ARBA00001938"/>
    </source>
</evidence>
<dbReference type="GO" id="GO:0031405">
    <property type="term" value="F:lipoic acid binding"/>
    <property type="evidence" value="ECO:0007669"/>
    <property type="project" value="TreeGrafter"/>
</dbReference>
<dbReference type="GO" id="GO:0005739">
    <property type="term" value="C:mitochondrion"/>
    <property type="evidence" value="ECO:0007669"/>
    <property type="project" value="TreeGrafter"/>
</dbReference>
<gene>
    <name evidence="5" type="ORF">TCEB3V08_LOCUS8325</name>
</gene>
<organism evidence="5">
    <name type="scientific">Timema cristinae</name>
    <name type="common">Walking stick</name>
    <dbReference type="NCBI Taxonomy" id="61476"/>
    <lineage>
        <taxon>Eukaryota</taxon>
        <taxon>Metazoa</taxon>
        <taxon>Ecdysozoa</taxon>
        <taxon>Arthropoda</taxon>
        <taxon>Hexapoda</taxon>
        <taxon>Insecta</taxon>
        <taxon>Pterygota</taxon>
        <taxon>Neoptera</taxon>
        <taxon>Polyneoptera</taxon>
        <taxon>Phasmatodea</taxon>
        <taxon>Timematodea</taxon>
        <taxon>Timematoidea</taxon>
        <taxon>Timematidae</taxon>
        <taxon>Timema</taxon>
    </lineage>
</organism>
<dbReference type="InterPro" id="IPR001078">
    <property type="entry name" value="2-oxoacid_DH_actylTfrase"/>
</dbReference>
<evidence type="ECO:0000256" key="3">
    <source>
        <dbReference type="ARBA" id="ARBA00023315"/>
    </source>
</evidence>
<protein>
    <recommendedName>
        <fullName evidence="4">2-oxoacid dehydrogenase acyltransferase catalytic domain-containing protein</fullName>
    </recommendedName>
</protein>